<keyword evidence="3" id="KW-1185">Reference proteome</keyword>
<dbReference type="InterPro" id="IPR013784">
    <property type="entry name" value="Carb-bd-like_fold"/>
</dbReference>
<protein>
    <recommendedName>
        <fullName evidence="4">Carboxypeptidase regulatory-like domain-containing protein</fullName>
    </recommendedName>
</protein>
<gene>
    <name evidence="2" type="ORF">Rhe02_20910</name>
</gene>
<reference evidence="2" key="1">
    <citation type="submission" date="2021-01" db="EMBL/GenBank/DDBJ databases">
        <title>Whole genome shotgun sequence of Rhizocola hellebori NBRC 109834.</title>
        <authorList>
            <person name="Komaki H."/>
            <person name="Tamura T."/>
        </authorList>
    </citation>
    <scope>NUCLEOTIDE SEQUENCE</scope>
    <source>
        <strain evidence="2">NBRC 109834</strain>
    </source>
</reference>
<dbReference type="PROSITE" id="PS51257">
    <property type="entry name" value="PROKAR_LIPOPROTEIN"/>
    <property type="match status" value="1"/>
</dbReference>
<keyword evidence="1" id="KW-0732">Signal</keyword>
<accession>A0A8J3Q5Y9</accession>
<evidence type="ECO:0000313" key="2">
    <source>
        <dbReference type="EMBL" id="GIH04024.1"/>
    </source>
</evidence>
<dbReference type="AlphaFoldDB" id="A0A8J3Q5Y9"/>
<dbReference type="EMBL" id="BONY01000010">
    <property type="protein sequence ID" value="GIH04024.1"/>
    <property type="molecule type" value="Genomic_DNA"/>
</dbReference>
<proteinExistence type="predicted"/>
<organism evidence="2 3">
    <name type="scientific">Rhizocola hellebori</name>
    <dbReference type="NCBI Taxonomy" id="1392758"/>
    <lineage>
        <taxon>Bacteria</taxon>
        <taxon>Bacillati</taxon>
        <taxon>Actinomycetota</taxon>
        <taxon>Actinomycetes</taxon>
        <taxon>Micromonosporales</taxon>
        <taxon>Micromonosporaceae</taxon>
        <taxon>Rhizocola</taxon>
    </lineage>
</organism>
<dbReference type="Proteomes" id="UP000612899">
    <property type="component" value="Unassembled WGS sequence"/>
</dbReference>
<evidence type="ECO:0008006" key="4">
    <source>
        <dbReference type="Google" id="ProtNLM"/>
    </source>
</evidence>
<name>A0A8J3Q5Y9_9ACTN</name>
<dbReference type="Gene3D" id="2.60.40.1120">
    <property type="entry name" value="Carboxypeptidase-like, regulatory domain"/>
    <property type="match status" value="1"/>
</dbReference>
<comment type="caution">
    <text evidence="2">The sequence shown here is derived from an EMBL/GenBank/DDBJ whole genome shotgun (WGS) entry which is preliminary data.</text>
</comment>
<evidence type="ECO:0000313" key="3">
    <source>
        <dbReference type="Proteomes" id="UP000612899"/>
    </source>
</evidence>
<feature type="chain" id="PRO_5039622062" description="Carboxypeptidase regulatory-like domain-containing protein" evidence="1">
    <location>
        <begin position="23"/>
        <end position="148"/>
    </location>
</feature>
<evidence type="ECO:0000256" key="1">
    <source>
        <dbReference type="SAM" id="SignalP"/>
    </source>
</evidence>
<dbReference type="GO" id="GO:0030246">
    <property type="term" value="F:carbohydrate binding"/>
    <property type="evidence" value="ECO:0007669"/>
    <property type="project" value="InterPro"/>
</dbReference>
<feature type="signal peptide" evidence="1">
    <location>
        <begin position="1"/>
        <end position="22"/>
    </location>
</feature>
<dbReference type="Pfam" id="PF13620">
    <property type="entry name" value="CarboxypepD_reg"/>
    <property type="match status" value="1"/>
</dbReference>
<dbReference type="SUPFAM" id="SSF49452">
    <property type="entry name" value="Starch-binding domain-like"/>
    <property type="match status" value="1"/>
</dbReference>
<dbReference type="RefSeq" id="WP_203907918.1">
    <property type="nucleotide sequence ID" value="NZ_BONY01000010.1"/>
</dbReference>
<sequence length="148" mass="15187">MGQLRHIGVPLLLTGLLAGACAANSGTEPSAAATPGPDTAVSDATAASARPGAIAGRGTAVIAVKDKLSGQPLSLMAVQVRTVGWPMPAELAIDIARMTDSRGEYVWPQLPPGVYEFTVLAPATQAKTSKQAIIAADQTTRIELELTQ</sequence>